<dbReference type="AlphaFoldDB" id="A0A242KCD8"/>
<keyword evidence="4" id="KW-1185">Reference proteome</keyword>
<dbReference type="EMBL" id="CP147247">
    <property type="protein sequence ID" value="WYJ88898.1"/>
    <property type="molecule type" value="Genomic_DNA"/>
</dbReference>
<dbReference type="EMBL" id="NGMM01000001">
    <property type="protein sequence ID" value="OTP18835.1"/>
    <property type="molecule type" value="Genomic_DNA"/>
</dbReference>
<protein>
    <submittedName>
        <fullName evidence="2">Uncharacterized protein</fullName>
    </submittedName>
</protein>
<reference evidence="2" key="1">
    <citation type="submission" date="2017-05" db="EMBL/GenBank/DDBJ databases">
        <title>The Genome Sequence of Enterococcus sp. 9E7_DIV0242.</title>
        <authorList>
            <consortium name="The Broad Institute Genomics Platform"/>
            <consortium name="The Broad Institute Genomic Center for Infectious Diseases"/>
            <person name="Earl A."/>
            <person name="Manson A."/>
            <person name="Schwartman J."/>
            <person name="Gilmore M."/>
            <person name="Abouelleil A."/>
            <person name="Cao P."/>
            <person name="Chapman S."/>
            <person name="Cusick C."/>
            <person name="Shea T."/>
            <person name="Young S."/>
            <person name="Neafsey D."/>
            <person name="Nusbaum C."/>
            <person name="Birren B."/>
        </authorList>
    </citation>
    <scope>NUCLEOTIDE SEQUENCE [LARGE SCALE GENOMIC DNA]</scope>
    <source>
        <strain evidence="2">9E7_DIV0242</strain>
    </source>
</reference>
<feature type="region of interest" description="Disordered" evidence="1">
    <location>
        <begin position="29"/>
        <end position="52"/>
    </location>
</feature>
<name>A0A242KCD8_9ENTE</name>
<proteinExistence type="predicted"/>
<evidence type="ECO:0000313" key="2">
    <source>
        <dbReference type="EMBL" id="OTP18835.1"/>
    </source>
</evidence>
<sequence length="67" mass="7765">MTSFCMQKGESQSMANRNRFVKNWAQASKELRTGKKAATRKKTPREKEEEARRTGFLIGALKELFKK</sequence>
<accession>A0A242KCD8</accession>
<evidence type="ECO:0000313" key="3">
    <source>
        <dbReference type="EMBL" id="WYJ88898.1"/>
    </source>
</evidence>
<evidence type="ECO:0000256" key="1">
    <source>
        <dbReference type="SAM" id="MobiDB-lite"/>
    </source>
</evidence>
<gene>
    <name evidence="3" type="ORF">A5888_000617</name>
    <name evidence="2" type="ORF">A5888_000649</name>
</gene>
<evidence type="ECO:0000313" key="4">
    <source>
        <dbReference type="Proteomes" id="UP000195141"/>
    </source>
</evidence>
<organism evidence="2">
    <name type="scientific">Candidatus Enterococcus clewellii</name>
    <dbReference type="NCBI Taxonomy" id="1834193"/>
    <lineage>
        <taxon>Bacteria</taxon>
        <taxon>Bacillati</taxon>
        <taxon>Bacillota</taxon>
        <taxon>Bacilli</taxon>
        <taxon>Lactobacillales</taxon>
        <taxon>Enterococcaceae</taxon>
        <taxon>Enterococcus</taxon>
    </lineage>
</organism>
<dbReference type="Proteomes" id="UP000195141">
    <property type="component" value="Chromosome"/>
</dbReference>
<reference evidence="3" key="3">
    <citation type="submission" date="2024-03" db="EMBL/GenBank/DDBJ databases">
        <title>The Genome Sequence of Enterococcus sp. DIV0242b.</title>
        <authorList>
            <consortium name="The Broad Institute Genomics Platform"/>
            <consortium name="The Broad Institute Microbial Omics Core"/>
            <consortium name="The Broad Institute Genomic Center for Infectious Diseases"/>
            <person name="Earl A."/>
            <person name="Manson A."/>
            <person name="Gilmore M."/>
            <person name="Schwartman J."/>
            <person name="Shea T."/>
            <person name="Abouelleil A."/>
            <person name="Cao P."/>
            <person name="Chapman S."/>
            <person name="Cusick C."/>
            <person name="Young S."/>
            <person name="Neafsey D."/>
            <person name="Nusbaum C."/>
            <person name="Birren B."/>
        </authorList>
    </citation>
    <scope>NUCLEOTIDE SEQUENCE</scope>
    <source>
        <strain evidence="3">9E7_DIV0242</strain>
    </source>
</reference>
<reference evidence="3" key="2">
    <citation type="submission" date="2017-05" db="EMBL/GenBank/DDBJ databases">
        <authorList>
            <consortium name="The Broad Institute Genomics Platform"/>
            <consortium name="The Broad Institute Genomic Center for Infectious Diseases"/>
            <person name="Earl A."/>
            <person name="Manson A."/>
            <person name="Schwartman J."/>
            <person name="Gilmore M."/>
            <person name="Abouelleil A."/>
            <person name="Cao P."/>
            <person name="Chapman S."/>
            <person name="Cusick C."/>
            <person name="Shea T."/>
            <person name="Young S."/>
            <person name="Neafsey D."/>
            <person name="Nusbaum C."/>
            <person name="Birren B."/>
        </authorList>
    </citation>
    <scope>NUCLEOTIDE SEQUENCE</scope>
    <source>
        <strain evidence="3">9E7_DIV0242</strain>
    </source>
</reference>
<feature type="compositionally biased region" description="Basic residues" evidence="1">
    <location>
        <begin position="34"/>
        <end position="44"/>
    </location>
</feature>